<evidence type="ECO:0000313" key="1">
    <source>
        <dbReference type="EMBL" id="MBB5363784.1"/>
    </source>
</evidence>
<reference evidence="1 2" key="1">
    <citation type="submission" date="2020-08" db="EMBL/GenBank/DDBJ databases">
        <title>Genomic Encyclopedia of Type Strains, Phase IV (KMG-IV): sequencing the most valuable type-strain genomes for metagenomic binning, comparative biology and taxonomic classification.</title>
        <authorList>
            <person name="Goeker M."/>
        </authorList>
    </citation>
    <scope>NUCLEOTIDE SEQUENCE [LARGE SCALE GENOMIC DNA]</scope>
    <source>
        <strain evidence="1 2">DSM 27939</strain>
    </source>
</reference>
<dbReference type="SUPFAM" id="SSF63825">
    <property type="entry name" value="YWTD domain"/>
    <property type="match status" value="1"/>
</dbReference>
<dbReference type="AlphaFoldDB" id="A0A7W8JV99"/>
<dbReference type="EMBL" id="JACHFL010000007">
    <property type="protein sequence ID" value="MBB5363784.1"/>
    <property type="molecule type" value="Genomic_DNA"/>
</dbReference>
<dbReference type="Gene3D" id="2.130.10.10">
    <property type="entry name" value="YVTN repeat-like/Quinoprotein amine dehydrogenase"/>
    <property type="match status" value="1"/>
</dbReference>
<evidence type="ECO:0000313" key="2">
    <source>
        <dbReference type="Proteomes" id="UP000552709"/>
    </source>
</evidence>
<gene>
    <name evidence="1" type="ORF">HNQ08_002891</name>
</gene>
<organism evidence="1 2">
    <name type="scientific">Deinococcus humi</name>
    <dbReference type="NCBI Taxonomy" id="662880"/>
    <lineage>
        <taxon>Bacteria</taxon>
        <taxon>Thermotogati</taxon>
        <taxon>Deinococcota</taxon>
        <taxon>Deinococci</taxon>
        <taxon>Deinococcales</taxon>
        <taxon>Deinococcaceae</taxon>
        <taxon>Deinococcus</taxon>
    </lineage>
</organism>
<dbReference type="InterPro" id="IPR015943">
    <property type="entry name" value="WD40/YVTN_repeat-like_dom_sf"/>
</dbReference>
<name>A0A7W8JV99_9DEIO</name>
<keyword evidence="2" id="KW-1185">Reference proteome</keyword>
<dbReference type="RefSeq" id="WP_184133316.1">
    <property type="nucleotide sequence ID" value="NZ_JACHFL010000007.1"/>
</dbReference>
<comment type="caution">
    <text evidence="1">The sequence shown here is derived from an EMBL/GenBank/DDBJ whole genome shotgun (WGS) entry which is preliminary data.</text>
</comment>
<sequence length="223" mass="22898">MSCNDGSFHTPPVPVPITHSLISTEQRLFAVNLSAVNDVVLLPSPVPRTSFVDMARDGDSGPVYGITNSSLHALNVSTGAEAWVGSSGVHDLTALAFDRSGRLFAGSASGHLYQLDMNTGAASPVPLTSRLGAVSGDLAAAPDGTLYGTITAPGSDVLVSIHVDSGVVTTLGPTGYTQVYGLTFRGEILYGITSGGELLTLDRHTGEAQQVGDTGLRAVTGME</sequence>
<accession>A0A7W8JV99</accession>
<protein>
    <submittedName>
        <fullName evidence="1">Outer membrane protein assembly factor BamB</fullName>
    </submittedName>
</protein>
<dbReference type="Proteomes" id="UP000552709">
    <property type="component" value="Unassembled WGS sequence"/>
</dbReference>
<proteinExistence type="predicted"/>